<dbReference type="Pfam" id="PF13041">
    <property type="entry name" value="PPR_2"/>
    <property type="match status" value="1"/>
</dbReference>
<keyword evidence="1" id="KW-0677">Repeat</keyword>
<dbReference type="GO" id="GO:0003723">
    <property type="term" value="F:RNA binding"/>
    <property type="evidence" value="ECO:0007669"/>
    <property type="project" value="InterPro"/>
</dbReference>
<dbReference type="EMBL" id="BAABME010001152">
    <property type="protein sequence ID" value="GAA0147876.1"/>
    <property type="molecule type" value="Genomic_DNA"/>
</dbReference>
<organism evidence="4 5">
    <name type="scientific">Lithospermum erythrorhizon</name>
    <name type="common">Purple gromwell</name>
    <name type="synonym">Lithospermum officinale var. erythrorhizon</name>
    <dbReference type="NCBI Taxonomy" id="34254"/>
    <lineage>
        <taxon>Eukaryota</taxon>
        <taxon>Viridiplantae</taxon>
        <taxon>Streptophyta</taxon>
        <taxon>Embryophyta</taxon>
        <taxon>Tracheophyta</taxon>
        <taxon>Spermatophyta</taxon>
        <taxon>Magnoliopsida</taxon>
        <taxon>eudicotyledons</taxon>
        <taxon>Gunneridae</taxon>
        <taxon>Pentapetalae</taxon>
        <taxon>asterids</taxon>
        <taxon>lamiids</taxon>
        <taxon>Boraginales</taxon>
        <taxon>Boraginaceae</taxon>
        <taxon>Boraginoideae</taxon>
        <taxon>Lithospermeae</taxon>
        <taxon>Lithospermum</taxon>
    </lineage>
</organism>
<protein>
    <recommendedName>
        <fullName evidence="6">Pentatricopeptide repeat-containing protein</fullName>
    </recommendedName>
</protein>
<dbReference type="Pfam" id="PF01535">
    <property type="entry name" value="PPR"/>
    <property type="match status" value="4"/>
</dbReference>
<dbReference type="InterPro" id="IPR002885">
    <property type="entry name" value="PPR_rpt"/>
</dbReference>
<dbReference type="SUPFAM" id="SSF48452">
    <property type="entry name" value="TPR-like"/>
    <property type="match status" value="1"/>
</dbReference>
<keyword evidence="5" id="KW-1185">Reference proteome</keyword>
<gene>
    <name evidence="4" type="ORF">LIER_07472</name>
</gene>
<feature type="repeat" description="PPR" evidence="2">
    <location>
        <begin position="194"/>
        <end position="228"/>
    </location>
</feature>
<dbReference type="Proteomes" id="UP001454036">
    <property type="component" value="Unassembled WGS sequence"/>
</dbReference>
<evidence type="ECO:0008006" key="6">
    <source>
        <dbReference type="Google" id="ProtNLM"/>
    </source>
</evidence>
<dbReference type="InterPro" id="IPR046960">
    <property type="entry name" value="PPR_At4g14850-like_plant"/>
</dbReference>
<evidence type="ECO:0000313" key="4">
    <source>
        <dbReference type="EMBL" id="GAA0147876.1"/>
    </source>
</evidence>
<name>A0AAV3PB15_LITER</name>
<feature type="repeat" description="PPR" evidence="2">
    <location>
        <begin position="295"/>
        <end position="329"/>
    </location>
</feature>
<accession>A0AAV3PB15</accession>
<dbReference type="Pfam" id="PF12854">
    <property type="entry name" value="PPR_1"/>
    <property type="match status" value="1"/>
</dbReference>
<feature type="compositionally biased region" description="Pro residues" evidence="3">
    <location>
        <begin position="1"/>
        <end position="15"/>
    </location>
</feature>
<dbReference type="PANTHER" id="PTHR47926:SF393">
    <property type="entry name" value="REPEAT-CONTAINING PROTEIN, PUTATIVE-RELATED"/>
    <property type="match status" value="1"/>
</dbReference>
<dbReference type="Gene3D" id="1.25.40.10">
    <property type="entry name" value="Tetratricopeptide repeat domain"/>
    <property type="match status" value="4"/>
</dbReference>
<evidence type="ECO:0000313" key="5">
    <source>
        <dbReference type="Proteomes" id="UP001454036"/>
    </source>
</evidence>
<evidence type="ECO:0000256" key="1">
    <source>
        <dbReference type="ARBA" id="ARBA00022737"/>
    </source>
</evidence>
<dbReference type="PANTHER" id="PTHR47926">
    <property type="entry name" value="PENTATRICOPEPTIDE REPEAT-CONTAINING PROTEIN"/>
    <property type="match status" value="1"/>
</dbReference>
<evidence type="ECO:0000256" key="2">
    <source>
        <dbReference type="PROSITE-ProRule" id="PRU00708"/>
    </source>
</evidence>
<sequence length="477" mass="53133">MPPPKPHFFKKPPPTVHHLRPLTTTRPPPPPPHFSHLADKCKTIHQLTQLHAQMITTSRIHDNFAASRLLSSSTFSGNLNYASKLFQTIQKPNSFMYNTLIRAHACSFNPKKSLGLLMDMLMCFVMPGKHTFTFVLKACASLRVVWNCMQVHTHVVKFGLGFDLHVVNGLVRAYSVSGCLVDARKVFDECSVRSLSIWTSMICGYAQNGDSCEAIWLFDEMVGGGVEASGVTLASVLSACANSGCVDLGEEIRLYMEEKGIELNVILGTALVHMYARHGAIAEAKTCFDGMREKNVATWNAMICGLAIHGHAKEALGFFENLKDEQVKPNEITLVGVLSACCHAGLYDYGYKIFYSMRKIYGVEPTIEHYGCMVDLLGRSGRVKEAEKLIRSMEMKADVVIWGALLSACTRHGDYEIAERAAKEILKLDPQNHGVFVVLSNMYAEADRWKDVLKLRKVMKMGNLFKTPGWSYIENAT</sequence>
<evidence type="ECO:0000256" key="3">
    <source>
        <dbReference type="SAM" id="MobiDB-lite"/>
    </source>
</evidence>
<reference evidence="4 5" key="1">
    <citation type="submission" date="2024-01" db="EMBL/GenBank/DDBJ databases">
        <title>The complete chloroplast genome sequence of Lithospermum erythrorhizon: insights into the phylogenetic relationship among Boraginaceae species and the maternal lineages of purple gromwells.</title>
        <authorList>
            <person name="Okada T."/>
            <person name="Watanabe K."/>
        </authorList>
    </citation>
    <scope>NUCLEOTIDE SEQUENCE [LARGE SCALE GENOMIC DNA]</scope>
</reference>
<dbReference type="AlphaFoldDB" id="A0AAV3PB15"/>
<dbReference type="InterPro" id="IPR011990">
    <property type="entry name" value="TPR-like_helical_dom_sf"/>
</dbReference>
<dbReference type="Pfam" id="PF20431">
    <property type="entry name" value="E_motif"/>
    <property type="match status" value="1"/>
</dbReference>
<comment type="caution">
    <text evidence="4">The sequence shown here is derived from an EMBL/GenBank/DDBJ whole genome shotgun (WGS) entry which is preliminary data.</text>
</comment>
<proteinExistence type="predicted"/>
<dbReference type="NCBIfam" id="TIGR00756">
    <property type="entry name" value="PPR"/>
    <property type="match status" value="2"/>
</dbReference>
<dbReference type="FunFam" id="1.25.40.10:FF:000470">
    <property type="entry name" value="Pentatricopeptide repeat-containing protein At5g66520"/>
    <property type="match status" value="1"/>
</dbReference>
<dbReference type="InterPro" id="IPR046848">
    <property type="entry name" value="E_motif"/>
</dbReference>
<dbReference type="PROSITE" id="PS51375">
    <property type="entry name" value="PPR"/>
    <property type="match status" value="2"/>
</dbReference>
<dbReference type="GO" id="GO:0009451">
    <property type="term" value="P:RNA modification"/>
    <property type="evidence" value="ECO:0007669"/>
    <property type="project" value="InterPro"/>
</dbReference>
<dbReference type="FunFam" id="1.25.40.10:FF:000090">
    <property type="entry name" value="Pentatricopeptide repeat-containing protein, chloroplastic"/>
    <property type="match status" value="1"/>
</dbReference>
<feature type="region of interest" description="Disordered" evidence="3">
    <location>
        <begin position="1"/>
        <end position="32"/>
    </location>
</feature>